<proteinExistence type="predicted"/>
<dbReference type="EMBL" id="FYDG01000003">
    <property type="protein sequence ID" value="SNB69316.1"/>
    <property type="molecule type" value="Genomic_DNA"/>
</dbReference>
<organism evidence="1 2">
    <name type="scientific">Rhodoblastus acidophilus</name>
    <name type="common">Rhodopseudomonas acidophila</name>
    <dbReference type="NCBI Taxonomy" id="1074"/>
    <lineage>
        <taxon>Bacteria</taxon>
        <taxon>Pseudomonadati</taxon>
        <taxon>Pseudomonadota</taxon>
        <taxon>Alphaproteobacteria</taxon>
        <taxon>Hyphomicrobiales</taxon>
        <taxon>Rhodoblastaceae</taxon>
        <taxon>Rhodoblastus</taxon>
    </lineage>
</organism>
<gene>
    <name evidence="1" type="ORF">SAMN06265338_103198</name>
</gene>
<evidence type="ECO:0000313" key="1">
    <source>
        <dbReference type="EMBL" id="SNB69316.1"/>
    </source>
</evidence>
<dbReference type="RefSeq" id="WP_088520316.1">
    <property type="nucleotide sequence ID" value="NZ_FYDG01000003.1"/>
</dbReference>
<dbReference type="AlphaFoldDB" id="A0A212RAN0"/>
<evidence type="ECO:0000313" key="2">
    <source>
        <dbReference type="Proteomes" id="UP000198418"/>
    </source>
</evidence>
<dbReference type="Proteomes" id="UP000198418">
    <property type="component" value="Unassembled WGS sequence"/>
</dbReference>
<reference evidence="2" key="1">
    <citation type="submission" date="2017-06" db="EMBL/GenBank/DDBJ databases">
        <authorList>
            <person name="Varghese N."/>
            <person name="Submissions S."/>
        </authorList>
    </citation>
    <scope>NUCLEOTIDE SEQUENCE [LARGE SCALE GENOMIC DNA]</scope>
    <source>
        <strain evidence="2">DSM 137</strain>
    </source>
</reference>
<name>A0A212RAN0_RHOAC</name>
<protein>
    <submittedName>
        <fullName evidence="1">Uncharacterized protein</fullName>
    </submittedName>
</protein>
<keyword evidence="2" id="KW-1185">Reference proteome</keyword>
<accession>A0A212RAN0</accession>
<sequence>MLELMELAAGGTVAVAKGDLVNVEAFGVLHRARVCRWVAGHVLVDVGDGDFKALVYPDAIVEVVRRAAA</sequence>